<dbReference type="EMBL" id="PNRG01000033">
    <property type="protein sequence ID" value="PMR78620.1"/>
    <property type="molecule type" value="Genomic_DNA"/>
</dbReference>
<sequence>MLGWFPGHMNKARRQILEALPEIDVVIEVLDARLPYSSANPMLAQLTRHKPVLKILSRADLADPERTREWAAFFDAIPDTRALAVTTTQARELKRIPQLCHELAGAVRPDRDVRVMVMGIPNVGKSTLINGLAGRSIARTGNEPAVTKRQQKVRIGGRVALTDTPGVLWPKIEDQASAYRLAASGAIRDTAIDYVDVAVVTAAELAKRYPDALKARFKLAELPAYVANPDAERVEADGPARTDLLALAGFDGHAILTEIAARRGGLRAGGAVDLHRGAEVLLHELRDGKLGRLTLETPSDIPAEPAPQDDGPDSSQPA</sequence>
<comment type="subcellular location">
    <subcellularLocation>
        <location evidence="3">Cytoplasm</location>
    </subcellularLocation>
</comment>
<dbReference type="Gene3D" id="3.40.50.300">
    <property type="entry name" value="P-loop containing nucleotide triphosphate hydrolases"/>
    <property type="match status" value="1"/>
</dbReference>
<dbReference type="GO" id="GO:0003924">
    <property type="term" value="F:GTPase activity"/>
    <property type="evidence" value="ECO:0007669"/>
    <property type="project" value="TreeGrafter"/>
</dbReference>
<gene>
    <name evidence="7" type="primary">ylqF</name>
    <name evidence="7" type="ORF">C1H70_17965</name>
</gene>
<dbReference type="GO" id="GO:0005525">
    <property type="term" value="F:GTP binding"/>
    <property type="evidence" value="ECO:0007669"/>
    <property type="project" value="UniProtKB-KW"/>
</dbReference>
<dbReference type="CDD" id="cd01856">
    <property type="entry name" value="YlqF"/>
    <property type="match status" value="1"/>
</dbReference>
<dbReference type="FunFam" id="3.40.50.300:FF:000590">
    <property type="entry name" value="Ribosome biogenesis GTPase A"/>
    <property type="match status" value="1"/>
</dbReference>
<evidence type="ECO:0000256" key="1">
    <source>
        <dbReference type="ARBA" id="ARBA00022741"/>
    </source>
</evidence>
<dbReference type="PIRSF" id="PIRSF006230">
    <property type="entry name" value="MG442"/>
    <property type="match status" value="1"/>
</dbReference>
<feature type="region of interest" description="Disordered" evidence="5">
    <location>
        <begin position="295"/>
        <end position="318"/>
    </location>
</feature>
<keyword evidence="1 3" id="KW-0547">Nucleotide-binding</keyword>
<dbReference type="AlphaFoldDB" id="A0A2N7UDY4"/>
<protein>
    <recommendedName>
        <fullName evidence="3">Ribosome biogenesis GTPase A</fullName>
    </recommendedName>
</protein>
<dbReference type="PRINTS" id="PR00326">
    <property type="entry name" value="GTP1OBG"/>
</dbReference>
<dbReference type="Proteomes" id="UP000235547">
    <property type="component" value="Unassembled WGS sequence"/>
</dbReference>
<feature type="binding site" evidence="4">
    <location>
        <position position="166"/>
    </location>
    <ligand>
        <name>GTP</name>
        <dbReference type="ChEBI" id="CHEBI:37565"/>
    </ligand>
</feature>
<dbReference type="PANTHER" id="PTHR45782:SF4">
    <property type="entry name" value="MITOCHONDRIAL RIBOSOME-ASSOCIATED GTPASE 1"/>
    <property type="match status" value="1"/>
</dbReference>
<dbReference type="GO" id="GO:0006412">
    <property type="term" value="P:translation"/>
    <property type="evidence" value="ECO:0007669"/>
    <property type="project" value="TreeGrafter"/>
</dbReference>
<feature type="domain" description="G" evidence="6">
    <location>
        <begin position="114"/>
        <end position="196"/>
    </location>
</feature>
<keyword evidence="2 3" id="KW-0342">GTP-binding</keyword>
<comment type="caution">
    <text evidence="7">The sequence shown here is derived from an EMBL/GenBank/DDBJ whole genome shotgun (WGS) entry which is preliminary data.</text>
</comment>
<keyword evidence="8" id="KW-1185">Reference proteome</keyword>
<comment type="similarity">
    <text evidence="3">Belongs to the TRAFAC class YlqF/YawG GTPase family. MTG1 subfamily.</text>
</comment>
<accession>A0A2N7UDY4</accession>
<dbReference type="Gene3D" id="1.10.1580.10">
    <property type="match status" value="1"/>
</dbReference>
<evidence type="ECO:0000256" key="4">
    <source>
        <dbReference type="PIRSR" id="PIRSR006230-1"/>
    </source>
</evidence>
<evidence type="ECO:0000313" key="8">
    <source>
        <dbReference type="Proteomes" id="UP000235547"/>
    </source>
</evidence>
<organism evidence="7 8">
    <name type="scientific">Halomonas urumqiensis</name>
    <dbReference type="NCBI Taxonomy" id="1684789"/>
    <lineage>
        <taxon>Bacteria</taxon>
        <taxon>Pseudomonadati</taxon>
        <taxon>Pseudomonadota</taxon>
        <taxon>Gammaproteobacteria</taxon>
        <taxon>Oceanospirillales</taxon>
        <taxon>Halomonadaceae</taxon>
        <taxon>Halomonas</taxon>
    </lineage>
</organism>
<dbReference type="OrthoDB" id="9779790at2"/>
<evidence type="ECO:0000256" key="3">
    <source>
        <dbReference type="PIRNR" id="PIRNR006230"/>
    </source>
</evidence>
<dbReference type="InterPro" id="IPR016478">
    <property type="entry name" value="GTPase_MTG1"/>
</dbReference>
<dbReference type="PANTHER" id="PTHR45782">
    <property type="entry name" value="MITOCHONDRIAL RIBOSOME-ASSOCIATED GTPASE 1"/>
    <property type="match status" value="1"/>
</dbReference>
<reference evidence="7 8" key="1">
    <citation type="submission" date="2018-01" db="EMBL/GenBank/DDBJ databases">
        <title>Halomonas endophytica sp. nov., isolated from storage liquid in the stems of Populus euphratica.</title>
        <authorList>
            <person name="Chen C."/>
        </authorList>
    </citation>
    <scope>NUCLEOTIDE SEQUENCE [LARGE SCALE GENOMIC DNA]</scope>
    <source>
        <strain evidence="7 8">BZ-SZ-XJ27</strain>
    </source>
</reference>
<dbReference type="InterPro" id="IPR023179">
    <property type="entry name" value="GTP-bd_ortho_bundle_sf"/>
</dbReference>
<dbReference type="InterPro" id="IPR027417">
    <property type="entry name" value="P-loop_NTPase"/>
</dbReference>
<dbReference type="InterPro" id="IPR006073">
    <property type="entry name" value="GTP-bd"/>
</dbReference>
<dbReference type="InterPro" id="IPR019991">
    <property type="entry name" value="GTP-bd_ribosome_bgen"/>
</dbReference>
<evidence type="ECO:0000256" key="5">
    <source>
        <dbReference type="SAM" id="MobiDB-lite"/>
    </source>
</evidence>
<dbReference type="NCBIfam" id="TIGR03596">
    <property type="entry name" value="GTPase_YlqF"/>
    <property type="match status" value="1"/>
</dbReference>
<dbReference type="SUPFAM" id="SSF52540">
    <property type="entry name" value="P-loop containing nucleoside triphosphate hydrolases"/>
    <property type="match status" value="1"/>
</dbReference>
<evidence type="ECO:0000256" key="2">
    <source>
        <dbReference type="ARBA" id="ARBA00023134"/>
    </source>
</evidence>
<dbReference type="GO" id="GO:0005737">
    <property type="term" value="C:cytoplasm"/>
    <property type="evidence" value="ECO:0007669"/>
    <property type="project" value="UniProtKB-SubCell"/>
</dbReference>
<comment type="function">
    <text evidence="3">Required for a late step of 50S ribosomal subunit assembly. Has GTPase activity.</text>
</comment>
<evidence type="ECO:0000259" key="6">
    <source>
        <dbReference type="Pfam" id="PF01926"/>
    </source>
</evidence>
<dbReference type="RefSeq" id="WP_102589679.1">
    <property type="nucleotide sequence ID" value="NZ_BNAE01000001.1"/>
</dbReference>
<keyword evidence="3" id="KW-0963">Cytoplasm</keyword>
<name>A0A2N7UDY4_9GAMM</name>
<evidence type="ECO:0000313" key="7">
    <source>
        <dbReference type="EMBL" id="PMR78620.1"/>
    </source>
</evidence>
<dbReference type="Pfam" id="PF01926">
    <property type="entry name" value="MMR_HSR1"/>
    <property type="match status" value="1"/>
</dbReference>
<feature type="binding site" evidence="4">
    <location>
        <begin position="122"/>
        <end position="127"/>
    </location>
    <ligand>
        <name>GTP</name>
        <dbReference type="ChEBI" id="CHEBI:37565"/>
    </ligand>
</feature>
<proteinExistence type="inferred from homology"/>